<keyword evidence="3" id="KW-1003">Cell membrane</keyword>
<evidence type="ECO:0000256" key="7">
    <source>
        <dbReference type="SAM" id="Phobius"/>
    </source>
</evidence>
<feature type="transmembrane region" description="Helical" evidence="7">
    <location>
        <begin position="119"/>
        <end position="135"/>
    </location>
</feature>
<dbReference type="Proteomes" id="UP000242957">
    <property type="component" value="Unassembled WGS sequence"/>
</dbReference>
<feature type="transmembrane region" description="Helical" evidence="7">
    <location>
        <begin position="141"/>
        <end position="165"/>
    </location>
</feature>
<feature type="transmembrane region" description="Helical" evidence="7">
    <location>
        <begin position="381"/>
        <end position="401"/>
    </location>
</feature>
<proteinExistence type="predicted"/>
<evidence type="ECO:0000313" key="9">
    <source>
        <dbReference type="Proteomes" id="UP000242957"/>
    </source>
</evidence>
<keyword evidence="6 7" id="KW-0472">Membrane</keyword>
<feature type="transmembrane region" description="Helical" evidence="7">
    <location>
        <begin position="407"/>
        <end position="426"/>
    </location>
</feature>
<dbReference type="Pfam" id="PF04632">
    <property type="entry name" value="FUSC"/>
    <property type="match status" value="1"/>
</dbReference>
<dbReference type="PANTHER" id="PTHR30509:SF9">
    <property type="entry name" value="MULTIDRUG RESISTANCE PROTEIN MDTO"/>
    <property type="match status" value="1"/>
</dbReference>
<accession>A0A1H0LDX0</accession>
<dbReference type="GO" id="GO:0005886">
    <property type="term" value="C:plasma membrane"/>
    <property type="evidence" value="ECO:0007669"/>
    <property type="project" value="UniProtKB-SubCell"/>
</dbReference>
<dbReference type="PANTHER" id="PTHR30509">
    <property type="entry name" value="P-HYDROXYBENZOIC ACID EFFLUX PUMP SUBUNIT-RELATED"/>
    <property type="match status" value="1"/>
</dbReference>
<dbReference type="EMBL" id="FNIJ01000014">
    <property type="protein sequence ID" value="SDO66414.1"/>
    <property type="molecule type" value="Genomic_DNA"/>
</dbReference>
<keyword evidence="9" id="KW-1185">Reference proteome</keyword>
<sequence length="720" mass="79172">MQPFLLYFRALLQPNRDTLLFALRTIAAGVLTLYIAFLLDLEQPKWATMTVIIVSTPLAGMALQKSFAQVVGTVVAGAVAVAITALFGQAPIPFLVTLALWLALCTAGGTLLRYTYSQAFVLSGFTAVIVALLGQPDPEGIYFLAIIRVTETLLGVACVTVISLLSARPQAVAHGYFAKVDQLLKLIASHAAAAIRGEEGEADFHRRQMQLLGEIGALEGLRRTLYFDAQRLRVADGLVQLLGNQLVLMTSRLSILRQQRRLIMQRMQIPLPESIRQLRDEELDCLDELAQHGRALPAPARRQITRLSQRFDAAAREAEQLADGLPASLRSLAWALRWEQARLMQQLDEMIELAEAIRDGRPASCFYRQGREHALYLDYRLAAANGLRAFIALLSAGLIWIETAWDGARAGMILVGILCSLMATFPRPLAASQNYLRGLLLAMGVAAVYQFLLLPTVGDFEMLALLAAPLFYAIAVGLASPQTAGIAMGLGLSTMLLVGPQNQGAWTNTASQWFEFAGAYLFGAILALLVYAWVFPFNAPARLRRLFRETRDELPALLRAPPSEATRFAFQSRQVDRLTGMLGLLPSAPDPRSAERFECSLACSALGVALHHLRHESKDPHGLAEPWRESLRTLLREIHDWFQRPDAANLDALLARMHALVGRLDAQHETPEDDSPPRALFVSATGLLIAATLLDRYRDLFAEDAARPAALPEEKPLDAR</sequence>
<organism evidence="8 9">
    <name type="scientific">Pseudomonas jinjuensis</name>
    <dbReference type="NCBI Taxonomy" id="198616"/>
    <lineage>
        <taxon>Bacteria</taxon>
        <taxon>Pseudomonadati</taxon>
        <taxon>Pseudomonadota</taxon>
        <taxon>Gammaproteobacteria</taxon>
        <taxon>Pseudomonadales</taxon>
        <taxon>Pseudomonadaceae</taxon>
        <taxon>Pseudomonas</taxon>
    </lineage>
</organism>
<evidence type="ECO:0000256" key="5">
    <source>
        <dbReference type="ARBA" id="ARBA00022989"/>
    </source>
</evidence>
<feature type="transmembrane region" description="Helical" evidence="7">
    <location>
        <begin position="21"/>
        <end position="39"/>
    </location>
</feature>
<dbReference type="RefSeq" id="WP_084312174.1">
    <property type="nucleotide sequence ID" value="NZ_FNIJ01000014.1"/>
</dbReference>
<feature type="transmembrane region" description="Helical" evidence="7">
    <location>
        <begin position="94"/>
        <end position="112"/>
    </location>
</feature>
<feature type="transmembrane region" description="Helical" evidence="7">
    <location>
        <begin position="513"/>
        <end position="534"/>
    </location>
</feature>
<protein>
    <submittedName>
        <fullName evidence="8">Uncharacterized membrane protein YccC</fullName>
    </submittedName>
</protein>
<dbReference type="InterPro" id="IPR006726">
    <property type="entry name" value="PHBA_efflux_AaeB/fusaric-R"/>
</dbReference>
<evidence type="ECO:0000256" key="4">
    <source>
        <dbReference type="ARBA" id="ARBA00022692"/>
    </source>
</evidence>
<evidence type="ECO:0000256" key="6">
    <source>
        <dbReference type="ARBA" id="ARBA00023136"/>
    </source>
</evidence>
<feature type="transmembrane region" description="Helical" evidence="7">
    <location>
        <begin position="438"/>
        <end position="458"/>
    </location>
</feature>
<evidence type="ECO:0000256" key="1">
    <source>
        <dbReference type="ARBA" id="ARBA00004651"/>
    </source>
</evidence>
<keyword evidence="4 7" id="KW-0812">Transmembrane</keyword>
<feature type="transmembrane region" description="Helical" evidence="7">
    <location>
        <begin position="45"/>
        <end position="63"/>
    </location>
</feature>
<dbReference type="STRING" id="198616.SAMN05216193_11434"/>
<keyword evidence="5 7" id="KW-1133">Transmembrane helix</keyword>
<evidence type="ECO:0000256" key="2">
    <source>
        <dbReference type="ARBA" id="ARBA00022448"/>
    </source>
</evidence>
<evidence type="ECO:0000313" key="8">
    <source>
        <dbReference type="EMBL" id="SDO66414.1"/>
    </source>
</evidence>
<name>A0A1H0LDX0_9PSED</name>
<gene>
    <name evidence="8" type="ORF">SAMN05216193_11434</name>
</gene>
<feature type="transmembrane region" description="Helical" evidence="7">
    <location>
        <begin position="470"/>
        <end position="492"/>
    </location>
</feature>
<keyword evidence="2" id="KW-0813">Transport</keyword>
<evidence type="ECO:0000256" key="3">
    <source>
        <dbReference type="ARBA" id="ARBA00022475"/>
    </source>
</evidence>
<dbReference type="OrthoDB" id="9807111at2"/>
<reference evidence="9" key="1">
    <citation type="submission" date="2016-10" db="EMBL/GenBank/DDBJ databases">
        <authorList>
            <person name="Varghese N."/>
            <person name="Submissions S."/>
        </authorList>
    </citation>
    <scope>NUCLEOTIDE SEQUENCE [LARGE SCALE GENOMIC DNA]</scope>
    <source>
        <strain evidence="9">JCM 21621</strain>
    </source>
</reference>
<dbReference type="GO" id="GO:0022857">
    <property type="term" value="F:transmembrane transporter activity"/>
    <property type="evidence" value="ECO:0007669"/>
    <property type="project" value="InterPro"/>
</dbReference>
<comment type="subcellular location">
    <subcellularLocation>
        <location evidence="1">Cell membrane</location>
        <topology evidence="1">Multi-pass membrane protein</topology>
    </subcellularLocation>
</comment>
<dbReference type="AlphaFoldDB" id="A0A1H0LDX0"/>